<organism evidence="1 2">
    <name type="scientific">Trichogramma kaykai</name>
    <dbReference type="NCBI Taxonomy" id="54128"/>
    <lineage>
        <taxon>Eukaryota</taxon>
        <taxon>Metazoa</taxon>
        <taxon>Ecdysozoa</taxon>
        <taxon>Arthropoda</taxon>
        <taxon>Hexapoda</taxon>
        <taxon>Insecta</taxon>
        <taxon>Pterygota</taxon>
        <taxon>Neoptera</taxon>
        <taxon>Endopterygota</taxon>
        <taxon>Hymenoptera</taxon>
        <taxon>Apocrita</taxon>
        <taxon>Proctotrupomorpha</taxon>
        <taxon>Chalcidoidea</taxon>
        <taxon>Trichogrammatidae</taxon>
        <taxon>Trichogramma</taxon>
    </lineage>
</organism>
<reference evidence="1 2" key="1">
    <citation type="journal article" date="2024" name="bioRxiv">
        <title>A reference genome for Trichogramma kaykai: A tiny desert-dwelling parasitoid wasp with competing sex-ratio distorters.</title>
        <authorList>
            <person name="Culotta J."/>
            <person name="Lindsey A.R."/>
        </authorList>
    </citation>
    <scope>NUCLEOTIDE SEQUENCE [LARGE SCALE GENOMIC DNA]</scope>
    <source>
        <strain evidence="1 2">KSX58</strain>
    </source>
</reference>
<gene>
    <name evidence="1" type="ORF">TKK_004945</name>
</gene>
<evidence type="ECO:0000313" key="2">
    <source>
        <dbReference type="Proteomes" id="UP001627154"/>
    </source>
</evidence>
<accession>A0ABD2XB72</accession>
<keyword evidence="2" id="KW-1185">Reference proteome</keyword>
<dbReference type="EMBL" id="JBJJXI010000041">
    <property type="protein sequence ID" value="KAL3401921.1"/>
    <property type="molecule type" value="Genomic_DNA"/>
</dbReference>
<proteinExistence type="predicted"/>
<comment type="caution">
    <text evidence="1">The sequence shown here is derived from an EMBL/GenBank/DDBJ whole genome shotgun (WGS) entry which is preliminary data.</text>
</comment>
<dbReference type="AlphaFoldDB" id="A0ABD2XB72"/>
<protein>
    <submittedName>
        <fullName evidence="1">Uncharacterized protein</fullName>
    </submittedName>
</protein>
<dbReference type="Proteomes" id="UP001627154">
    <property type="component" value="Unassembled WGS sequence"/>
</dbReference>
<evidence type="ECO:0000313" key="1">
    <source>
        <dbReference type="EMBL" id="KAL3401921.1"/>
    </source>
</evidence>
<name>A0ABD2XB72_9HYME</name>
<sequence>MTTTTTTTTTTTCTKRIYTDVNPDALRNDLFRCAMCAHGEQQLRVRPRTHVKSMNSQARSASAHECRAYSIYKVPRHLLLAIQYIEVHTQCKQTTAYICNSHALFVFAPPSSSSCSSTWSA</sequence>